<name>A0A6L7G1K3_9RHOB</name>
<dbReference type="EC" id="1.4.1.21" evidence="6"/>
<feature type="binding site" evidence="6">
    <location>
        <position position="118"/>
    </location>
    <ligand>
        <name>NAD(+)</name>
        <dbReference type="ChEBI" id="CHEBI:57540"/>
    </ligand>
</feature>
<dbReference type="Gene3D" id="3.30.360.10">
    <property type="entry name" value="Dihydrodipicolinate Reductase, domain 2"/>
    <property type="match status" value="1"/>
</dbReference>
<evidence type="ECO:0000256" key="3">
    <source>
        <dbReference type="ARBA" id="ARBA00022857"/>
    </source>
</evidence>
<dbReference type="HAMAP" id="MF_01265">
    <property type="entry name" value="NadX"/>
    <property type="match status" value="1"/>
</dbReference>
<keyword evidence="4 6" id="KW-0560">Oxidoreductase</keyword>
<dbReference type="AlphaFoldDB" id="A0A6L7G1K3"/>
<reference evidence="9 10" key="1">
    <citation type="submission" date="2019-12" db="EMBL/GenBank/DDBJ databases">
        <authorList>
            <person name="Li M."/>
        </authorList>
    </citation>
    <scope>NUCLEOTIDE SEQUENCE [LARGE SCALE GENOMIC DNA]</scope>
    <source>
        <strain evidence="9 10">GBMRC 2024</strain>
    </source>
</reference>
<comment type="catalytic activity">
    <reaction evidence="6">
        <text>L-aspartate + NADP(+) + H2O = oxaloacetate + NH4(+) + NADPH + H(+)</text>
        <dbReference type="Rhea" id="RHEA:11784"/>
        <dbReference type="ChEBI" id="CHEBI:15377"/>
        <dbReference type="ChEBI" id="CHEBI:15378"/>
        <dbReference type="ChEBI" id="CHEBI:16452"/>
        <dbReference type="ChEBI" id="CHEBI:28938"/>
        <dbReference type="ChEBI" id="CHEBI:29991"/>
        <dbReference type="ChEBI" id="CHEBI:57783"/>
        <dbReference type="ChEBI" id="CHEBI:58349"/>
        <dbReference type="EC" id="1.4.1.21"/>
    </reaction>
</comment>
<comment type="miscellaneous">
    <text evidence="6">The iminoaspartate product is unstable in aqueous solution and can decompose to oxaloacetate and ammonia.</text>
</comment>
<keyword evidence="2 6" id="KW-0662">Pyridine nucleotide biosynthesis</keyword>
<dbReference type="EMBL" id="WUMU01000006">
    <property type="protein sequence ID" value="MXN17935.1"/>
    <property type="molecule type" value="Genomic_DNA"/>
</dbReference>
<dbReference type="SUPFAM" id="SSF51735">
    <property type="entry name" value="NAD(P)-binding Rossmann-fold domains"/>
    <property type="match status" value="1"/>
</dbReference>
<dbReference type="InterPro" id="IPR036291">
    <property type="entry name" value="NAD(P)-bd_dom_sf"/>
</dbReference>
<dbReference type="InterPro" id="IPR011182">
    <property type="entry name" value="L-Asp_DH"/>
</dbReference>
<accession>A0A6L7G1K3</accession>
<comment type="similarity">
    <text evidence="1 6">Belongs to the L-aspartate dehydrogenase family.</text>
</comment>
<evidence type="ECO:0000256" key="5">
    <source>
        <dbReference type="ARBA" id="ARBA00023027"/>
    </source>
</evidence>
<keyword evidence="5 6" id="KW-0520">NAD</keyword>
<protein>
    <recommendedName>
        <fullName evidence="6">L-aspartate dehydrogenase</fullName>
        <ecNumber evidence="6">1.4.1.21</ecNumber>
    </recommendedName>
</protein>
<feature type="active site" evidence="6">
    <location>
        <position position="214"/>
    </location>
</feature>
<comment type="function">
    <text evidence="6">Specifically catalyzes the NAD or NADP-dependent dehydrogenation of L-aspartate to iminoaspartate.</text>
</comment>
<dbReference type="GO" id="GO:0051287">
    <property type="term" value="F:NAD binding"/>
    <property type="evidence" value="ECO:0007669"/>
    <property type="project" value="UniProtKB-UniRule"/>
</dbReference>
<evidence type="ECO:0000313" key="9">
    <source>
        <dbReference type="EMBL" id="MXN17935.1"/>
    </source>
</evidence>
<feature type="domain" description="Aspartate dehydrogenase" evidence="7">
    <location>
        <begin position="163"/>
        <end position="248"/>
    </location>
</feature>
<dbReference type="Proteomes" id="UP000477911">
    <property type="component" value="Unassembled WGS sequence"/>
</dbReference>
<comment type="catalytic activity">
    <reaction evidence="6">
        <text>L-aspartate + NAD(+) + H2O = oxaloacetate + NH4(+) + NADH + H(+)</text>
        <dbReference type="Rhea" id="RHEA:11788"/>
        <dbReference type="ChEBI" id="CHEBI:15377"/>
        <dbReference type="ChEBI" id="CHEBI:15378"/>
        <dbReference type="ChEBI" id="CHEBI:16452"/>
        <dbReference type="ChEBI" id="CHEBI:28938"/>
        <dbReference type="ChEBI" id="CHEBI:29991"/>
        <dbReference type="ChEBI" id="CHEBI:57540"/>
        <dbReference type="ChEBI" id="CHEBI:57945"/>
        <dbReference type="EC" id="1.4.1.21"/>
    </reaction>
</comment>
<dbReference type="NCBIfam" id="NF009828">
    <property type="entry name" value="PRK13303.1-3"/>
    <property type="match status" value="1"/>
</dbReference>
<dbReference type="InterPro" id="IPR005106">
    <property type="entry name" value="Asp/hSer_DH_NAD-bd"/>
</dbReference>
<organism evidence="9 10">
    <name type="scientific">Pseudooceanicola albus</name>
    <dbReference type="NCBI Taxonomy" id="2692189"/>
    <lineage>
        <taxon>Bacteria</taxon>
        <taxon>Pseudomonadati</taxon>
        <taxon>Pseudomonadota</taxon>
        <taxon>Alphaproteobacteria</taxon>
        <taxon>Rhodobacterales</taxon>
        <taxon>Paracoccaceae</taxon>
        <taxon>Pseudooceanicola</taxon>
    </lineage>
</organism>
<dbReference type="Pfam" id="PF01958">
    <property type="entry name" value="Asp_DH_C"/>
    <property type="match status" value="1"/>
</dbReference>
<sequence>MSGVATIGFGAMARSLAESLGRDPRAPQITDCLLRPGAAGPSGLRLHHRAETLIDARPALVVECAGPAAIAEHGPALLSAGIDLAIVSVGALCDDALHARLLCAARDGGAQMLPVTGAIGGLDLLEAARLAGLDSVTYRGIKPPPAWAGSPAEQLIDLGALRGATVFYRGTARQAAGAFPKNANVAAAAALAGTGLDATQVELVADPEATGNRHEILARGAFGEMRFEVTNRPLPGNPRTSWLAALSVEALVRAHAGR</sequence>
<evidence type="ECO:0000256" key="2">
    <source>
        <dbReference type="ARBA" id="ARBA00022642"/>
    </source>
</evidence>
<comment type="caution">
    <text evidence="9">The sequence shown here is derived from an EMBL/GenBank/DDBJ whole genome shotgun (WGS) entry which is preliminary data.</text>
</comment>
<keyword evidence="3 6" id="KW-0521">NADP</keyword>
<dbReference type="Gene3D" id="3.40.50.720">
    <property type="entry name" value="NAD(P)-binding Rossmann-like Domain"/>
    <property type="match status" value="1"/>
</dbReference>
<dbReference type="GO" id="GO:0050661">
    <property type="term" value="F:NADP binding"/>
    <property type="evidence" value="ECO:0007669"/>
    <property type="project" value="UniProtKB-UniRule"/>
</dbReference>
<gene>
    <name evidence="6" type="primary">nadX</name>
    <name evidence="9" type="ORF">GR170_08815</name>
</gene>
<dbReference type="GO" id="GO:0009435">
    <property type="term" value="P:NAD+ biosynthetic process"/>
    <property type="evidence" value="ECO:0007669"/>
    <property type="project" value="UniProtKB-UniRule"/>
</dbReference>
<proteinExistence type="inferred from homology"/>
<dbReference type="InterPro" id="IPR020626">
    <property type="entry name" value="Asp_DH_prok"/>
</dbReference>
<dbReference type="GO" id="GO:0033735">
    <property type="term" value="F:aspartate dehydrogenase [NAD(P)+] activity"/>
    <property type="evidence" value="ECO:0007669"/>
    <property type="project" value="UniProtKB-EC"/>
</dbReference>
<dbReference type="Pfam" id="PF03447">
    <property type="entry name" value="NAD_binding_3"/>
    <property type="match status" value="1"/>
</dbReference>
<evidence type="ECO:0000259" key="7">
    <source>
        <dbReference type="Pfam" id="PF01958"/>
    </source>
</evidence>
<dbReference type="InterPro" id="IPR002811">
    <property type="entry name" value="Asp_DH"/>
</dbReference>
<dbReference type="GO" id="GO:0016639">
    <property type="term" value="F:oxidoreductase activity, acting on the CH-NH2 group of donors, NAD or NADP as acceptor"/>
    <property type="evidence" value="ECO:0007669"/>
    <property type="project" value="UniProtKB-UniRule"/>
</dbReference>
<keyword evidence="10" id="KW-1185">Reference proteome</keyword>
<dbReference type="PANTHER" id="PTHR31873">
    <property type="entry name" value="L-ASPARTATE DEHYDROGENASE-RELATED"/>
    <property type="match status" value="1"/>
</dbReference>
<dbReference type="PANTHER" id="PTHR31873:SF6">
    <property type="entry name" value="ASPARTATE DEHYDROGENASE DOMAIN-CONTAINING PROTEIN"/>
    <property type="match status" value="1"/>
</dbReference>
<dbReference type="PIRSF" id="PIRSF005227">
    <property type="entry name" value="Asp_dh_NAD_syn"/>
    <property type="match status" value="1"/>
</dbReference>
<dbReference type="UniPathway" id="UPA00253">
    <property type="reaction ID" value="UER00456"/>
</dbReference>
<evidence type="ECO:0000256" key="4">
    <source>
        <dbReference type="ARBA" id="ARBA00023002"/>
    </source>
</evidence>
<evidence type="ECO:0000256" key="6">
    <source>
        <dbReference type="HAMAP-Rule" id="MF_01265"/>
    </source>
</evidence>
<feature type="binding site" evidence="6">
    <location>
        <position position="184"/>
    </location>
    <ligand>
        <name>NAD(+)</name>
        <dbReference type="ChEBI" id="CHEBI:57540"/>
    </ligand>
</feature>
<evidence type="ECO:0000256" key="1">
    <source>
        <dbReference type="ARBA" id="ARBA00008331"/>
    </source>
</evidence>
<dbReference type="SUPFAM" id="SSF55347">
    <property type="entry name" value="Glyceraldehyde-3-phosphate dehydrogenase-like, C-terminal domain"/>
    <property type="match status" value="1"/>
</dbReference>
<dbReference type="RefSeq" id="WP_160893763.1">
    <property type="nucleotide sequence ID" value="NZ_WUMU01000006.1"/>
</dbReference>
<comment type="pathway">
    <text evidence="6">Cofactor biosynthesis; NAD(+) biosynthesis; iminoaspartate from L-aspartate (dehydrogenase route): step 1/1.</text>
</comment>
<evidence type="ECO:0000313" key="10">
    <source>
        <dbReference type="Proteomes" id="UP000477911"/>
    </source>
</evidence>
<evidence type="ECO:0000259" key="8">
    <source>
        <dbReference type="Pfam" id="PF03447"/>
    </source>
</evidence>
<feature type="domain" description="Aspartate/homoserine dehydrogenase NAD-binding" evidence="8">
    <location>
        <begin position="45"/>
        <end position="112"/>
    </location>
</feature>